<comment type="caution">
    <text evidence="1">The sequence shown here is derived from an EMBL/GenBank/DDBJ whole genome shotgun (WGS) entry which is preliminary data.</text>
</comment>
<evidence type="ECO:0000313" key="2">
    <source>
        <dbReference type="Proteomes" id="UP001157974"/>
    </source>
</evidence>
<evidence type="ECO:0000313" key="1">
    <source>
        <dbReference type="EMBL" id="KAJ8907748.1"/>
    </source>
</evidence>
<dbReference type="Proteomes" id="UP001157974">
    <property type="component" value="Unassembled WGS sequence"/>
</dbReference>
<sequence length="135" mass="16067">MDEMCFLSVFFPLNGARRSLKRERRGQAVMSMSRCRRCGQTFDTEDNIFGKCKFHATFIGNRGYYTMVLETYQDKETKAYKQRMHSRWTCCGSNDEQARGCKVGRHLTHDDEDERWEDDWMRPYGVWGHGMKQLK</sequence>
<protein>
    <submittedName>
        <fullName evidence="1">Uncharacterized protein</fullName>
    </submittedName>
</protein>
<proteinExistence type="predicted"/>
<gene>
    <name evidence="1" type="ORF">NDN08_007854</name>
</gene>
<keyword evidence="2" id="KW-1185">Reference proteome</keyword>
<dbReference type="PANTHER" id="PTHR35106:SF4">
    <property type="entry name" value="OS09G0485800 PROTEIN"/>
    <property type="match status" value="1"/>
</dbReference>
<reference evidence="1 2" key="1">
    <citation type="journal article" date="2023" name="Nat. Commun.">
        <title>Origin of minicircular mitochondrial genomes in red algae.</title>
        <authorList>
            <person name="Lee Y."/>
            <person name="Cho C.H."/>
            <person name="Lee Y.M."/>
            <person name="Park S.I."/>
            <person name="Yang J.H."/>
            <person name="West J.A."/>
            <person name="Bhattacharya D."/>
            <person name="Yoon H.S."/>
        </authorList>
    </citation>
    <scope>NUCLEOTIDE SEQUENCE [LARGE SCALE GENOMIC DNA]</scope>
    <source>
        <strain evidence="1 2">CCMP1338</strain>
        <tissue evidence="1">Whole cell</tissue>
    </source>
</reference>
<organism evidence="1 2">
    <name type="scientific">Rhodosorus marinus</name>
    <dbReference type="NCBI Taxonomy" id="101924"/>
    <lineage>
        <taxon>Eukaryota</taxon>
        <taxon>Rhodophyta</taxon>
        <taxon>Stylonematophyceae</taxon>
        <taxon>Stylonematales</taxon>
        <taxon>Stylonemataceae</taxon>
        <taxon>Rhodosorus</taxon>
    </lineage>
</organism>
<dbReference type="EMBL" id="JAMWBK010000002">
    <property type="protein sequence ID" value="KAJ8907748.1"/>
    <property type="molecule type" value="Genomic_DNA"/>
</dbReference>
<accession>A0AAV8V2U7</accession>
<name>A0AAV8V2U7_9RHOD</name>
<dbReference type="PANTHER" id="PTHR35106">
    <property type="entry name" value="BNAA07G25190D PROTEIN"/>
    <property type="match status" value="1"/>
</dbReference>
<dbReference type="AlphaFoldDB" id="A0AAV8V2U7"/>